<evidence type="ECO:0000313" key="5">
    <source>
        <dbReference type="EMBL" id="CAF0983895.1"/>
    </source>
</evidence>
<evidence type="ECO:0000259" key="4">
    <source>
        <dbReference type="Pfam" id="PF01156"/>
    </source>
</evidence>
<dbReference type="InterPro" id="IPR023186">
    <property type="entry name" value="IUNH"/>
</dbReference>
<keyword evidence="3" id="KW-0326">Glycosidase</keyword>
<protein>
    <recommendedName>
        <fullName evidence="4">Inosine/uridine-preferring nucleoside hydrolase domain-containing protein</fullName>
    </recommendedName>
</protein>
<gene>
    <name evidence="5" type="ORF">ZHD862_LOCUS11653</name>
</gene>
<accession>A0A814FJN0</accession>
<dbReference type="AlphaFoldDB" id="A0A814FJN0"/>
<dbReference type="Gene3D" id="3.90.245.10">
    <property type="entry name" value="Ribonucleoside hydrolase-like"/>
    <property type="match status" value="1"/>
</dbReference>
<dbReference type="Pfam" id="PF01156">
    <property type="entry name" value="IU_nuc_hydro"/>
    <property type="match status" value="1"/>
</dbReference>
<dbReference type="EMBL" id="CAJNOT010000444">
    <property type="protein sequence ID" value="CAF0983895.1"/>
    <property type="molecule type" value="Genomic_DNA"/>
</dbReference>
<name>A0A814FJN0_9BILA</name>
<dbReference type="InterPro" id="IPR001910">
    <property type="entry name" value="Inosine/uridine_hydrolase_dom"/>
</dbReference>
<keyword evidence="2" id="KW-0378">Hydrolase</keyword>
<evidence type="ECO:0000256" key="2">
    <source>
        <dbReference type="ARBA" id="ARBA00022801"/>
    </source>
</evidence>
<dbReference type="SUPFAM" id="SSF53590">
    <property type="entry name" value="Nucleoside hydrolase"/>
    <property type="match status" value="1"/>
</dbReference>
<dbReference type="GO" id="GO:0005829">
    <property type="term" value="C:cytosol"/>
    <property type="evidence" value="ECO:0007669"/>
    <property type="project" value="TreeGrafter"/>
</dbReference>
<sequence length="317" mass="35488">MATADKISESYSTISNSNDFLINGRLQIVFDMETSDPDDFITLLFLLGHPLVHLKAVTVVPGTPDQIGFLRYVLDRFNRSDLSLGVFNMNAKPALSKFHLKIYENTSIKESTEALDGSNVLLKHCDEKTILICGGPLKNVAKAIQTGQFKLGRLVAQGGFAGDNIVPEEKRLSKFNGRITCPTFNLGADIKAAKIVLDYNGIKEKFFVSKNVCHGILYTKDTHKQLEKIKDKSQSLQEIYHVMSICFKKPGKNGKAFHDPLTACCAIDLSIGQWKDVQLYMDEKTKEWGSIISENPNIKIIVDYDHEKFLSTLFAYV</sequence>
<dbReference type="PANTHER" id="PTHR12304:SF4">
    <property type="entry name" value="URIDINE NUCLEOSIDASE"/>
    <property type="match status" value="1"/>
</dbReference>
<comment type="similarity">
    <text evidence="1">Belongs to the IUNH family.</text>
</comment>
<evidence type="ECO:0000256" key="1">
    <source>
        <dbReference type="ARBA" id="ARBA00009176"/>
    </source>
</evidence>
<dbReference type="PANTHER" id="PTHR12304">
    <property type="entry name" value="INOSINE-URIDINE PREFERRING NUCLEOSIDE HYDROLASE"/>
    <property type="match status" value="1"/>
</dbReference>
<evidence type="ECO:0000256" key="3">
    <source>
        <dbReference type="ARBA" id="ARBA00023295"/>
    </source>
</evidence>
<dbReference type="GO" id="GO:0008477">
    <property type="term" value="F:purine nucleosidase activity"/>
    <property type="evidence" value="ECO:0007669"/>
    <property type="project" value="TreeGrafter"/>
</dbReference>
<proteinExistence type="inferred from homology"/>
<comment type="caution">
    <text evidence="5">The sequence shown here is derived from an EMBL/GenBank/DDBJ whole genome shotgun (WGS) entry which is preliminary data.</text>
</comment>
<dbReference type="InterPro" id="IPR036452">
    <property type="entry name" value="Ribo_hydro-like"/>
</dbReference>
<reference evidence="5" key="1">
    <citation type="submission" date="2021-02" db="EMBL/GenBank/DDBJ databases">
        <authorList>
            <person name="Nowell W R."/>
        </authorList>
    </citation>
    <scope>NUCLEOTIDE SEQUENCE</scope>
</reference>
<dbReference type="Proteomes" id="UP000663864">
    <property type="component" value="Unassembled WGS sequence"/>
</dbReference>
<feature type="domain" description="Inosine/uridine-preferring nucleoside hydrolase" evidence="4">
    <location>
        <begin position="29"/>
        <end position="310"/>
    </location>
</feature>
<dbReference type="GO" id="GO:0006152">
    <property type="term" value="P:purine nucleoside catabolic process"/>
    <property type="evidence" value="ECO:0007669"/>
    <property type="project" value="TreeGrafter"/>
</dbReference>
<evidence type="ECO:0000313" key="6">
    <source>
        <dbReference type="Proteomes" id="UP000663864"/>
    </source>
</evidence>
<organism evidence="5 6">
    <name type="scientific">Rotaria sordida</name>
    <dbReference type="NCBI Taxonomy" id="392033"/>
    <lineage>
        <taxon>Eukaryota</taxon>
        <taxon>Metazoa</taxon>
        <taxon>Spiralia</taxon>
        <taxon>Gnathifera</taxon>
        <taxon>Rotifera</taxon>
        <taxon>Eurotatoria</taxon>
        <taxon>Bdelloidea</taxon>
        <taxon>Philodinida</taxon>
        <taxon>Philodinidae</taxon>
        <taxon>Rotaria</taxon>
    </lineage>
</organism>